<dbReference type="Gene3D" id="3.40.190.10">
    <property type="entry name" value="Periplasmic binding protein-like II"/>
    <property type="match status" value="2"/>
</dbReference>
<dbReference type="PANTHER" id="PTHR30632:SF11">
    <property type="entry name" value="BLR4797 PROTEIN"/>
    <property type="match status" value="1"/>
</dbReference>
<evidence type="ECO:0000313" key="2">
    <source>
        <dbReference type="Proteomes" id="UP000028012"/>
    </source>
</evidence>
<organism evidence="1 2">
    <name type="scientific">Xanthomonas axonopodis pv. vasculorum</name>
    <dbReference type="NCBI Taxonomy" id="325777"/>
    <lineage>
        <taxon>Bacteria</taxon>
        <taxon>Pseudomonadati</taxon>
        <taxon>Pseudomonadota</taxon>
        <taxon>Gammaproteobacteria</taxon>
        <taxon>Lysobacterales</taxon>
        <taxon>Lysobacteraceae</taxon>
        <taxon>Xanthomonas</taxon>
    </lineage>
</organism>
<evidence type="ECO:0000313" key="1">
    <source>
        <dbReference type="EMBL" id="KGE51191.1"/>
    </source>
</evidence>
<sequence length="259" mass="27470">MRQTLWKKWLGAIVATVLLATTAGAQELTAMTSGGFTAAFDRLAPQYTEQTGVKVTTLLGPSMGQTPQAIPNRLARGEHADVVIMVGSALQTLIDAGVVDPASRVELADSRIGMVVRSGAPKPKIDSVEHFKQTLLHADSVAYSDSASGVYIETTLFKQLQIQGPMMAKSKKIPRIPVGTVVADGSYQLGFQQVAELLPVAGVEFVGKIPEQLQSITRYAAGVPINAQHPEAARRLLAYLQSGKAQAVARVTGLDPVSP</sequence>
<dbReference type="EMBL" id="JPHD02000109">
    <property type="protein sequence ID" value="KGE51191.1"/>
    <property type="molecule type" value="Genomic_DNA"/>
</dbReference>
<dbReference type="eggNOG" id="COG0725">
    <property type="taxonomic scope" value="Bacteria"/>
</dbReference>
<gene>
    <name evidence="1" type="ORF">GW15_0215870</name>
</gene>
<dbReference type="STRING" id="325777.GW15_0215870"/>
<dbReference type="PANTHER" id="PTHR30632">
    <property type="entry name" value="MOLYBDATE-BINDING PERIPLASMIC PROTEIN"/>
    <property type="match status" value="1"/>
</dbReference>
<dbReference type="InterPro" id="IPR050682">
    <property type="entry name" value="ModA/WtpA"/>
</dbReference>
<dbReference type="Pfam" id="PF13531">
    <property type="entry name" value="SBP_bac_11"/>
    <property type="match status" value="1"/>
</dbReference>
<protein>
    <submittedName>
        <fullName evidence="1">Molybdenum ABC transporter substrate-binding protein</fullName>
    </submittedName>
</protein>
<name>A0A098PWS9_9XANT</name>
<dbReference type="HOGENOM" id="CLU_079071_1_0_6"/>
<proteinExistence type="predicted"/>
<dbReference type="Proteomes" id="UP000028012">
    <property type="component" value="Unassembled WGS sequence"/>
</dbReference>
<dbReference type="GO" id="GO:0030973">
    <property type="term" value="F:molybdate ion binding"/>
    <property type="evidence" value="ECO:0007669"/>
    <property type="project" value="TreeGrafter"/>
</dbReference>
<comment type="caution">
    <text evidence="1">The sequence shown here is derived from an EMBL/GenBank/DDBJ whole genome shotgun (WGS) entry which is preliminary data.</text>
</comment>
<dbReference type="AlphaFoldDB" id="A0A098PWS9"/>
<accession>A0A098PWS9</accession>
<dbReference type="SUPFAM" id="SSF53850">
    <property type="entry name" value="Periplasmic binding protein-like II"/>
    <property type="match status" value="1"/>
</dbReference>
<dbReference type="GO" id="GO:0015689">
    <property type="term" value="P:molybdate ion transport"/>
    <property type="evidence" value="ECO:0007669"/>
    <property type="project" value="TreeGrafter"/>
</dbReference>
<reference evidence="1 2" key="1">
    <citation type="submission" date="2014-09" db="EMBL/GenBank/DDBJ databases">
        <title>A draft genome sequence for Xanthomonas axonopodis pv. vasculorum NCPPB 900.</title>
        <authorList>
            <person name="Harrison J."/>
            <person name="Studholme D.J."/>
        </authorList>
    </citation>
    <scope>NUCLEOTIDE SEQUENCE [LARGE SCALE GENOMIC DNA]</scope>
    <source>
        <strain evidence="1 2">NCPPB 900</strain>
    </source>
</reference>